<accession>A0ABY5E4E5</accession>
<dbReference type="GO" id="GO:0052908">
    <property type="term" value="F:16S rRNA (adenine(1518)-N(6)/adenine(1519)-N(6))-dimethyltransferase activity"/>
    <property type="evidence" value="ECO:0007669"/>
    <property type="project" value="UniProtKB-EC"/>
</dbReference>
<evidence type="ECO:0000256" key="1">
    <source>
        <dbReference type="ARBA" id="ARBA00022490"/>
    </source>
</evidence>
<feature type="domain" description="Ribosomal RNA adenine methylase transferase N-terminal" evidence="9">
    <location>
        <begin position="20"/>
        <end position="193"/>
    </location>
</feature>
<keyword evidence="4 7" id="KW-0808">Transferase</keyword>
<dbReference type="RefSeq" id="WP_254576785.1">
    <property type="nucleotide sequence ID" value="NZ_CP100595.1"/>
</dbReference>
<keyword evidence="5 7" id="KW-0949">S-adenosyl-L-methionine</keyword>
<dbReference type="SMART" id="SM00650">
    <property type="entry name" value="rADc"/>
    <property type="match status" value="1"/>
</dbReference>
<evidence type="ECO:0000256" key="8">
    <source>
        <dbReference type="PROSITE-ProRule" id="PRU01026"/>
    </source>
</evidence>
<dbReference type="NCBIfam" id="TIGR00755">
    <property type="entry name" value="ksgA"/>
    <property type="match status" value="1"/>
</dbReference>
<keyword evidence="1 7" id="KW-0963">Cytoplasm</keyword>
<dbReference type="Gene3D" id="1.10.8.100">
    <property type="entry name" value="Ribosomal RNA adenine dimethylase-like, domain 2"/>
    <property type="match status" value="1"/>
</dbReference>
<dbReference type="Proteomes" id="UP001060012">
    <property type="component" value="Chromosome"/>
</dbReference>
<dbReference type="InterPro" id="IPR001737">
    <property type="entry name" value="KsgA/Erm"/>
</dbReference>
<dbReference type="Gene3D" id="3.40.50.150">
    <property type="entry name" value="Vaccinia Virus protein VP39"/>
    <property type="match status" value="1"/>
</dbReference>
<evidence type="ECO:0000256" key="3">
    <source>
        <dbReference type="ARBA" id="ARBA00022603"/>
    </source>
</evidence>
<keyword evidence="11" id="KW-1185">Reference proteome</keyword>
<dbReference type="InterPro" id="IPR023165">
    <property type="entry name" value="rRNA_Ade_diMease-like_C"/>
</dbReference>
<dbReference type="PANTHER" id="PTHR11727">
    <property type="entry name" value="DIMETHYLADENOSINE TRANSFERASE"/>
    <property type="match status" value="1"/>
</dbReference>
<sequence>MEKVKAKKKYGQNFLIDSSILGKIIQSMPNNSNDIVEIGPGLGDLTKYLVKYKDTTAYEVDTDLIGILESKFKEQIEQGKLKLIHTDVLEAWDKQGTLKDGKYDMIANLPYYIATNIILRALEDNNCEHIMVMIQKEVALKFTSKVNDKEYSSLGIISELLSSESRILFDVPPESFDPPPKVMSSILYIKKDMSKSIDKEFKKFLKSCFTQPRKKLSKNLSSVFDKQTLSSIYEELEIDSNIRPHEVSSSLYSQMYTKVKNGRD</sequence>
<organism evidence="10 11">
    <name type="scientific">Arcobacter roscoffensis</name>
    <dbReference type="NCBI Taxonomy" id="2961520"/>
    <lineage>
        <taxon>Bacteria</taxon>
        <taxon>Pseudomonadati</taxon>
        <taxon>Campylobacterota</taxon>
        <taxon>Epsilonproteobacteria</taxon>
        <taxon>Campylobacterales</taxon>
        <taxon>Arcobacteraceae</taxon>
        <taxon>Arcobacter</taxon>
    </lineage>
</organism>
<feature type="binding site" evidence="7 8">
    <location>
        <position position="13"/>
    </location>
    <ligand>
        <name>S-adenosyl-L-methionine</name>
        <dbReference type="ChEBI" id="CHEBI:59789"/>
    </ligand>
</feature>
<reference evidence="10" key="1">
    <citation type="submission" date="2022-07" db="EMBL/GenBank/DDBJ databases">
        <title>Arcobacter roscoffensis sp. nov., a marine bacterium isolated from coastal seawater collected from Roscoff, France.</title>
        <authorList>
            <person name="Pascual J."/>
            <person name="Lepeaux C."/>
            <person name="Methner A."/>
            <person name="Overmann J."/>
        </authorList>
    </citation>
    <scope>NUCLEOTIDE SEQUENCE</scope>
    <source>
        <strain evidence="10">ARW1-2F2</strain>
    </source>
</reference>
<feature type="binding site" evidence="7 8">
    <location>
        <position position="59"/>
    </location>
    <ligand>
        <name>S-adenosyl-L-methionine</name>
        <dbReference type="ChEBI" id="CHEBI:59789"/>
    </ligand>
</feature>
<gene>
    <name evidence="7 10" type="primary">rsmA</name>
    <name evidence="7" type="synonym">ksgA</name>
    <name evidence="10" type="ORF">NJU99_00510</name>
</gene>
<proteinExistence type="inferred from homology"/>
<feature type="binding site" evidence="7 8">
    <location>
        <position position="15"/>
    </location>
    <ligand>
        <name>S-adenosyl-L-methionine</name>
        <dbReference type="ChEBI" id="CHEBI:59789"/>
    </ligand>
</feature>
<evidence type="ECO:0000313" key="10">
    <source>
        <dbReference type="EMBL" id="UTJ06606.1"/>
    </source>
</evidence>
<feature type="binding site" evidence="7 8">
    <location>
        <position position="108"/>
    </location>
    <ligand>
        <name>S-adenosyl-L-methionine</name>
        <dbReference type="ChEBI" id="CHEBI:59789"/>
    </ligand>
</feature>
<dbReference type="EC" id="2.1.1.182" evidence="7"/>
<keyword evidence="2 7" id="KW-0698">rRNA processing</keyword>
<evidence type="ECO:0000313" key="11">
    <source>
        <dbReference type="Proteomes" id="UP001060012"/>
    </source>
</evidence>
<evidence type="ECO:0000256" key="4">
    <source>
        <dbReference type="ARBA" id="ARBA00022679"/>
    </source>
</evidence>
<dbReference type="Pfam" id="PF00398">
    <property type="entry name" value="RrnaAD"/>
    <property type="match status" value="1"/>
</dbReference>
<dbReference type="CDD" id="cd02440">
    <property type="entry name" value="AdoMet_MTases"/>
    <property type="match status" value="1"/>
</dbReference>
<evidence type="ECO:0000256" key="6">
    <source>
        <dbReference type="ARBA" id="ARBA00022884"/>
    </source>
</evidence>
<dbReference type="PROSITE" id="PS51689">
    <property type="entry name" value="SAM_RNA_A_N6_MT"/>
    <property type="match status" value="1"/>
</dbReference>
<dbReference type="HAMAP" id="MF_00607">
    <property type="entry name" value="16SrRNA_methyltr_A"/>
    <property type="match status" value="1"/>
</dbReference>
<evidence type="ECO:0000256" key="7">
    <source>
        <dbReference type="HAMAP-Rule" id="MF_00607"/>
    </source>
</evidence>
<comment type="similarity">
    <text evidence="7">Belongs to the class I-like SAM-binding methyltransferase superfamily. rRNA adenine N(6)-methyltransferase family. RsmA subfamily.</text>
</comment>
<dbReference type="InterPro" id="IPR011530">
    <property type="entry name" value="rRNA_adenine_dimethylase"/>
</dbReference>
<dbReference type="EMBL" id="CP100595">
    <property type="protein sequence ID" value="UTJ06606.1"/>
    <property type="molecule type" value="Genomic_DNA"/>
</dbReference>
<evidence type="ECO:0000259" key="9">
    <source>
        <dbReference type="SMART" id="SM00650"/>
    </source>
</evidence>
<keyword evidence="6 7" id="KW-0694">RNA-binding</keyword>
<feature type="binding site" evidence="7 8">
    <location>
        <position position="39"/>
    </location>
    <ligand>
        <name>S-adenosyl-L-methionine</name>
        <dbReference type="ChEBI" id="CHEBI:59789"/>
    </ligand>
</feature>
<name>A0ABY5E4E5_9BACT</name>
<dbReference type="SUPFAM" id="SSF53335">
    <property type="entry name" value="S-adenosyl-L-methionine-dependent methyltransferases"/>
    <property type="match status" value="1"/>
</dbReference>
<comment type="subcellular location">
    <subcellularLocation>
        <location evidence="7">Cytoplasm</location>
    </subcellularLocation>
</comment>
<dbReference type="PANTHER" id="PTHR11727:SF7">
    <property type="entry name" value="DIMETHYLADENOSINE TRANSFERASE-RELATED"/>
    <property type="match status" value="1"/>
</dbReference>
<comment type="catalytic activity">
    <reaction evidence="7">
        <text>adenosine(1518)/adenosine(1519) in 16S rRNA + 4 S-adenosyl-L-methionine = N(6)-dimethyladenosine(1518)/N(6)-dimethyladenosine(1519) in 16S rRNA + 4 S-adenosyl-L-homocysteine + 4 H(+)</text>
        <dbReference type="Rhea" id="RHEA:19609"/>
        <dbReference type="Rhea" id="RHEA-COMP:10232"/>
        <dbReference type="Rhea" id="RHEA-COMP:10233"/>
        <dbReference type="ChEBI" id="CHEBI:15378"/>
        <dbReference type="ChEBI" id="CHEBI:57856"/>
        <dbReference type="ChEBI" id="CHEBI:59789"/>
        <dbReference type="ChEBI" id="CHEBI:74411"/>
        <dbReference type="ChEBI" id="CHEBI:74493"/>
        <dbReference type="EC" id="2.1.1.182"/>
    </reaction>
</comment>
<dbReference type="InterPro" id="IPR029063">
    <property type="entry name" value="SAM-dependent_MTases_sf"/>
</dbReference>
<comment type="function">
    <text evidence="7">Specifically dimethylates two adjacent adenosines (A1518 and A1519) in the loop of a conserved hairpin near the 3'-end of 16S rRNA in the 30S particle. May play a critical role in biogenesis of 30S subunits.</text>
</comment>
<keyword evidence="3 7" id="KW-0489">Methyltransferase</keyword>
<protein>
    <recommendedName>
        <fullName evidence="7">Ribosomal RNA small subunit methyltransferase A</fullName>
        <ecNumber evidence="7">2.1.1.182</ecNumber>
    </recommendedName>
    <alternativeName>
        <fullName evidence="7">16S rRNA (adenine(1518)-N(6)/adenine(1519)-N(6))-dimethyltransferase</fullName>
    </alternativeName>
    <alternativeName>
        <fullName evidence="7">16S rRNA dimethyladenosine transferase</fullName>
    </alternativeName>
    <alternativeName>
        <fullName evidence="7">16S rRNA dimethylase</fullName>
    </alternativeName>
    <alternativeName>
        <fullName evidence="7">S-adenosylmethionine-6-N', N'-adenosyl(rRNA) dimethyltransferase</fullName>
    </alternativeName>
</protein>
<dbReference type="InterPro" id="IPR020598">
    <property type="entry name" value="rRNA_Ade_methylase_Trfase_N"/>
</dbReference>
<feature type="binding site" evidence="7 8">
    <location>
        <position position="87"/>
    </location>
    <ligand>
        <name>S-adenosyl-L-methionine</name>
        <dbReference type="ChEBI" id="CHEBI:59789"/>
    </ligand>
</feature>
<evidence type="ECO:0000256" key="5">
    <source>
        <dbReference type="ARBA" id="ARBA00022691"/>
    </source>
</evidence>
<evidence type="ECO:0000256" key="2">
    <source>
        <dbReference type="ARBA" id="ARBA00022552"/>
    </source>
</evidence>